<reference evidence="11 12" key="1">
    <citation type="submission" date="2019-03" db="EMBL/GenBank/DDBJ databases">
        <title>Genomic Encyclopedia of Type Strains, Phase IV (KMG-IV): sequencing the most valuable type-strain genomes for metagenomic binning, comparative biology and taxonomic classification.</title>
        <authorList>
            <person name="Goeker M."/>
        </authorList>
    </citation>
    <scope>NUCLEOTIDE SEQUENCE [LARGE SCALE GENOMIC DNA]</scope>
    <source>
        <strain evidence="11 12">LX-B</strain>
    </source>
</reference>
<evidence type="ECO:0000256" key="8">
    <source>
        <dbReference type="SAM" id="Phobius"/>
    </source>
</evidence>
<dbReference type="CDD" id="cd18545">
    <property type="entry name" value="ABC_6TM_YknV_like"/>
    <property type="match status" value="1"/>
</dbReference>
<dbReference type="InterPro" id="IPR036640">
    <property type="entry name" value="ABC1_TM_sf"/>
</dbReference>
<comment type="caution">
    <text evidence="11">The sequence shown here is derived from an EMBL/GenBank/DDBJ whole genome shotgun (WGS) entry which is preliminary data.</text>
</comment>
<feature type="transmembrane region" description="Helical" evidence="8">
    <location>
        <begin position="272"/>
        <end position="295"/>
    </location>
</feature>
<keyword evidence="4" id="KW-0547">Nucleotide-binding</keyword>
<keyword evidence="5 11" id="KW-0067">ATP-binding</keyword>
<evidence type="ECO:0000256" key="1">
    <source>
        <dbReference type="ARBA" id="ARBA00004651"/>
    </source>
</evidence>
<dbReference type="GO" id="GO:0015421">
    <property type="term" value="F:ABC-type oligopeptide transporter activity"/>
    <property type="evidence" value="ECO:0007669"/>
    <property type="project" value="TreeGrafter"/>
</dbReference>
<dbReference type="Gene3D" id="1.20.1560.10">
    <property type="entry name" value="ABC transporter type 1, transmembrane domain"/>
    <property type="match status" value="1"/>
</dbReference>
<evidence type="ECO:0000256" key="4">
    <source>
        <dbReference type="ARBA" id="ARBA00022741"/>
    </source>
</evidence>
<dbReference type="Pfam" id="PF00664">
    <property type="entry name" value="ABC_membrane"/>
    <property type="match status" value="1"/>
</dbReference>
<keyword evidence="12" id="KW-1185">Reference proteome</keyword>
<evidence type="ECO:0000259" key="9">
    <source>
        <dbReference type="PROSITE" id="PS50893"/>
    </source>
</evidence>
<dbReference type="InterPro" id="IPR011527">
    <property type="entry name" value="ABC1_TM_dom"/>
</dbReference>
<evidence type="ECO:0000313" key="12">
    <source>
        <dbReference type="Proteomes" id="UP000295008"/>
    </source>
</evidence>
<evidence type="ECO:0000313" key="11">
    <source>
        <dbReference type="EMBL" id="TCL58634.1"/>
    </source>
</evidence>
<dbReference type="GO" id="GO:0005886">
    <property type="term" value="C:plasma membrane"/>
    <property type="evidence" value="ECO:0007669"/>
    <property type="project" value="UniProtKB-SubCell"/>
</dbReference>
<feature type="domain" description="ABC transporter" evidence="9">
    <location>
        <begin position="367"/>
        <end position="601"/>
    </location>
</feature>
<evidence type="ECO:0000256" key="7">
    <source>
        <dbReference type="ARBA" id="ARBA00023136"/>
    </source>
</evidence>
<dbReference type="InterPro" id="IPR027417">
    <property type="entry name" value="P-loop_NTPase"/>
</dbReference>
<keyword evidence="2" id="KW-0813">Transport</keyword>
<feature type="transmembrane region" description="Helical" evidence="8">
    <location>
        <begin position="192"/>
        <end position="212"/>
    </location>
</feature>
<dbReference type="Gene3D" id="3.40.50.300">
    <property type="entry name" value="P-loop containing nucleotide triphosphate hydrolases"/>
    <property type="match status" value="1"/>
</dbReference>
<name>A0A4R1R035_HYDET</name>
<dbReference type="InterPro" id="IPR003439">
    <property type="entry name" value="ABC_transporter-like_ATP-bd"/>
</dbReference>
<dbReference type="PROSITE" id="PS50929">
    <property type="entry name" value="ABC_TM1F"/>
    <property type="match status" value="1"/>
</dbReference>
<organism evidence="11 12">
    <name type="scientific">Hydrogenispora ethanolica</name>
    <dbReference type="NCBI Taxonomy" id="1082276"/>
    <lineage>
        <taxon>Bacteria</taxon>
        <taxon>Bacillati</taxon>
        <taxon>Bacillota</taxon>
        <taxon>Hydrogenispora</taxon>
    </lineage>
</organism>
<feature type="domain" description="ABC transmembrane type-1" evidence="10">
    <location>
        <begin position="51"/>
        <end position="333"/>
    </location>
</feature>
<dbReference type="SMART" id="SM00382">
    <property type="entry name" value="AAA"/>
    <property type="match status" value="1"/>
</dbReference>
<dbReference type="AlphaFoldDB" id="A0A4R1R035"/>
<dbReference type="GO" id="GO:0016887">
    <property type="term" value="F:ATP hydrolysis activity"/>
    <property type="evidence" value="ECO:0007669"/>
    <property type="project" value="InterPro"/>
</dbReference>
<comment type="subcellular location">
    <subcellularLocation>
        <location evidence="1">Cell membrane</location>
        <topology evidence="1">Multi-pass membrane protein</topology>
    </subcellularLocation>
</comment>
<feature type="transmembrane region" description="Helical" evidence="8">
    <location>
        <begin position="50"/>
        <end position="75"/>
    </location>
</feature>
<dbReference type="PROSITE" id="PS00211">
    <property type="entry name" value="ABC_TRANSPORTER_1"/>
    <property type="match status" value="1"/>
</dbReference>
<dbReference type="FunFam" id="3.40.50.300:FF:000287">
    <property type="entry name" value="Multidrug ABC transporter ATP-binding protein"/>
    <property type="match status" value="1"/>
</dbReference>
<evidence type="ECO:0000256" key="2">
    <source>
        <dbReference type="ARBA" id="ARBA00022448"/>
    </source>
</evidence>
<dbReference type="Pfam" id="PF00005">
    <property type="entry name" value="ABC_tran"/>
    <property type="match status" value="1"/>
</dbReference>
<dbReference type="PANTHER" id="PTHR43394">
    <property type="entry name" value="ATP-DEPENDENT PERMEASE MDL1, MITOCHONDRIAL"/>
    <property type="match status" value="1"/>
</dbReference>
<dbReference type="PROSITE" id="PS50893">
    <property type="entry name" value="ABC_TRANSPORTER_2"/>
    <property type="match status" value="1"/>
</dbReference>
<protein>
    <submittedName>
        <fullName evidence="11">ATP-binding cassette subfamily B protein</fullName>
    </submittedName>
</protein>
<dbReference type="GO" id="GO:0005524">
    <property type="term" value="F:ATP binding"/>
    <property type="evidence" value="ECO:0007669"/>
    <property type="project" value="UniProtKB-KW"/>
</dbReference>
<dbReference type="EMBL" id="SLUN01000041">
    <property type="protein sequence ID" value="TCL58634.1"/>
    <property type="molecule type" value="Genomic_DNA"/>
</dbReference>
<proteinExistence type="predicted"/>
<dbReference type="InterPro" id="IPR017871">
    <property type="entry name" value="ABC_transporter-like_CS"/>
</dbReference>
<dbReference type="InterPro" id="IPR003593">
    <property type="entry name" value="AAA+_ATPase"/>
</dbReference>
<dbReference type="SUPFAM" id="SSF90123">
    <property type="entry name" value="ABC transporter transmembrane region"/>
    <property type="match status" value="1"/>
</dbReference>
<keyword evidence="3 8" id="KW-0812">Transmembrane</keyword>
<dbReference type="InterPro" id="IPR039421">
    <property type="entry name" value="Type_1_exporter"/>
</dbReference>
<sequence length="606" mass="67156">MPTPNPTAPEPIKRGLIVLSEEEERDDRRPFDRRLLARTLVYLKPYRWKIFGMAAAALVAIGAALLLPYLLGLGIDHSIAKHDPAGLARIALLYIGVSLLQYGGLLCQGKLINSIGQRAIFDIRRDLFERIQSLSASFFDRQKAGRIMIRVTNDVSSLEELLTSGVSTAFADSITLVGLLGMMLWVDWRMALIVLFILPPTLWVVVLVRNRMLAVARRMRRKLSAVNSNLNESLMGIRVTQAFSRERENMRLFGLINQENYRAGMDFVPLNAFFWPAMGFLNVVGTIAVLGLGGLLFQQGWVTLGVIAAFTNYINRFFQPIQNISNLFNVVSNAMASCERIFELMDYQAEVGDPAQPLALGKLRGQVQFKQVDFGYQGGELVLEKFNLDVAPGEVIAVVGPTGAGKSTIINLLTRFYDPLSGAVCVDGIDLRRVCQADYRRQIAAVLQDTFIFSGTIAENIRYGKPEAKMAEVIAAARAVGVHEYILSLPQGYDSEVQERGSSLSVGQRQLISFARALIRDPRILILDEATSSIDTQTERELQAALATLLRGRTAFVIAHRLSTIQNADRIIVIQDGRLVEAGPHAELLRLGGIYARLCEEQYRAG</sequence>
<evidence type="ECO:0000256" key="5">
    <source>
        <dbReference type="ARBA" id="ARBA00022840"/>
    </source>
</evidence>
<keyword evidence="6 8" id="KW-1133">Transmembrane helix</keyword>
<dbReference type="Proteomes" id="UP000295008">
    <property type="component" value="Unassembled WGS sequence"/>
</dbReference>
<evidence type="ECO:0000256" key="6">
    <source>
        <dbReference type="ARBA" id="ARBA00022989"/>
    </source>
</evidence>
<accession>A0A4R1R035</accession>
<dbReference type="RefSeq" id="WP_165908247.1">
    <property type="nucleotide sequence ID" value="NZ_SLUN01000041.1"/>
</dbReference>
<dbReference type="SUPFAM" id="SSF52540">
    <property type="entry name" value="P-loop containing nucleoside triphosphate hydrolases"/>
    <property type="match status" value="1"/>
</dbReference>
<evidence type="ECO:0000259" key="10">
    <source>
        <dbReference type="PROSITE" id="PS50929"/>
    </source>
</evidence>
<gene>
    <name evidence="11" type="ORF">EDC14_104127</name>
</gene>
<evidence type="ECO:0000256" key="3">
    <source>
        <dbReference type="ARBA" id="ARBA00022692"/>
    </source>
</evidence>
<keyword evidence="7 8" id="KW-0472">Membrane</keyword>
<feature type="transmembrane region" description="Helical" evidence="8">
    <location>
        <begin position="87"/>
        <end position="107"/>
    </location>
</feature>
<dbReference type="PANTHER" id="PTHR43394:SF1">
    <property type="entry name" value="ATP-BINDING CASSETTE SUB-FAMILY B MEMBER 10, MITOCHONDRIAL"/>
    <property type="match status" value="1"/>
</dbReference>